<feature type="compositionally biased region" description="Low complexity" evidence="1">
    <location>
        <begin position="639"/>
        <end position="648"/>
    </location>
</feature>
<dbReference type="VEuPathDB" id="TriTrypDB:LpyrH10_15_0690"/>
<organism evidence="2 3">
    <name type="scientific">Leptomonas pyrrhocoris</name>
    <name type="common">Firebug parasite</name>
    <dbReference type="NCBI Taxonomy" id="157538"/>
    <lineage>
        <taxon>Eukaryota</taxon>
        <taxon>Discoba</taxon>
        <taxon>Euglenozoa</taxon>
        <taxon>Kinetoplastea</taxon>
        <taxon>Metakinetoplastina</taxon>
        <taxon>Trypanosomatida</taxon>
        <taxon>Trypanosomatidae</taxon>
        <taxon>Leishmaniinae</taxon>
        <taxon>Leptomonas</taxon>
    </lineage>
</organism>
<evidence type="ECO:0000313" key="2">
    <source>
        <dbReference type="EMBL" id="KPA77857.1"/>
    </source>
</evidence>
<feature type="compositionally biased region" description="Acidic residues" evidence="1">
    <location>
        <begin position="795"/>
        <end position="805"/>
    </location>
</feature>
<dbReference type="OMA" id="WRYGRNR"/>
<reference evidence="2 3" key="1">
    <citation type="submission" date="2015-07" db="EMBL/GenBank/DDBJ databases">
        <title>High-quality genome of monoxenous trypanosomatid Leptomonas pyrrhocoris.</title>
        <authorList>
            <person name="Flegontov P."/>
            <person name="Butenko A."/>
            <person name="Firsov S."/>
            <person name="Vlcek C."/>
            <person name="Logacheva M.D."/>
            <person name="Field M."/>
            <person name="Filatov D."/>
            <person name="Flegontova O."/>
            <person name="Gerasimov E."/>
            <person name="Jackson A.P."/>
            <person name="Kelly S."/>
            <person name="Opperdoes F."/>
            <person name="O'Reilly A."/>
            <person name="Votypka J."/>
            <person name="Yurchenko V."/>
            <person name="Lukes J."/>
        </authorList>
    </citation>
    <scope>NUCLEOTIDE SEQUENCE [LARGE SCALE GENOMIC DNA]</scope>
    <source>
        <strain evidence="2">H10</strain>
    </source>
</reference>
<evidence type="ECO:0000256" key="1">
    <source>
        <dbReference type="SAM" id="MobiDB-lite"/>
    </source>
</evidence>
<gene>
    <name evidence="2" type="ORF">ABB37_06659</name>
</gene>
<proteinExistence type="predicted"/>
<dbReference type="RefSeq" id="XP_015656296.1">
    <property type="nucleotide sequence ID" value="XM_015805003.1"/>
</dbReference>
<comment type="caution">
    <text evidence="2">The sequence shown here is derived from an EMBL/GenBank/DDBJ whole genome shotgun (WGS) entry which is preliminary data.</text>
</comment>
<feature type="compositionally biased region" description="Polar residues" evidence="1">
    <location>
        <begin position="312"/>
        <end position="321"/>
    </location>
</feature>
<feature type="region of interest" description="Disordered" evidence="1">
    <location>
        <begin position="302"/>
        <end position="352"/>
    </location>
</feature>
<dbReference type="OrthoDB" id="267244at2759"/>
<feature type="region of interest" description="Disordered" evidence="1">
    <location>
        <begin position="791"/>
        <end position="827"/>
    </location>
</feature>
<name>A0A0M9FXB8_LEPPY</name>
<protein>
    <submittedName>
        <fullName evidence="2">Uncharacterized protein</fullName>
    </submittedName>
</protein>
<feature type="compositionally biased region" description="Basic and acidic residues" evidence="1">
    <location>
        <begin position="324"/>
        <end position="337"/>
    </location>
</feature>
<dbReference type="EMBL" id="LGTL01000015">
    <property type="protein sequence ID" value="KPA77857.1"/>
    <property type="molecule type" value="Genomic_DNA"/>
</dbReference>
<feature type="region of interest" description="Disordered" evidence="1">
    <location>
        <begin position="628"/>
        <end position="651"/>
    </location>
</feature>
<evidence type="ECO:0000313" key="3">
    <source>
        <dbReference type="Proteomes" id="UP000037923"/>
    </source>
</evidence>
<feature type="region of interest" description="Disordered" evidence="1">
    <location>
        <begin position="450"/>
        <end position="474"/>
    </location>
</feature>
<dbReference type="AlphaFoldDB" id="A0A0M9FXB8"/>
<keyword evidence="3" id="KW-1185">Reference proteome</keyword>
<sequence>MLTAAPAAPVTAGITRSHPYCPVIADSKDFSDCSTAFFTLPNALLWEAVAALAEAMLMDGAYFFWLQDSALHSIDTPPWRMEDHESSKSLAKAKYVKHTKTAAASAAHHHSGDNGDDGGMANARMLLRAHRYEDAAPADLLARVLLHLDDYAADDLLLLYDEAQTPGSSTTARDTHRSFLLGGDDDGTSSSTHSFLFPPLAAVLVRSVAVHTAQLLHPLMSTGAGNSLRSNTDNLEGFLTAQRPRDGDVASEAESVAVSASGSGTFPHVVLAPSPAEEKDTYRTCTFRAVQEQLKQHHRRMQQARHTFAGPSASSRRTGATQRRGGDAVLFRDESKRPVAGAPPPSSLSPQLSQLMTRAKAAAAMDESFFVVVAPHAPPIAARSAVGSSSATLAEGERTYSSTNGSREVAQLMGAGASVLAEVATCTVLVLSCALPEVLHSCEDPTSVTTAQNGNAANQRGAVRPSAKSDGTLRSTCENQTSAMHTPNELVFRWCADLGRLAATMTASPTTAEGGNGRGGAATACTSLPDFATSAAHLYYLLRDRTTNLQTAQVAPYAYDKGNLMPSPLQSPVRSTAAGMSLRAAERDVSVEDEGRLKNHTTLWPAAQWSIRPYGELKRCGCPPRLLQATDDDDRRASAEPSAFSSSPIHAAPHGEVEDALVWKRTRCEVPPAATSGGLTQGLPCVSWVKLSSSAPTSDRTRAPDPVAVVEDVHTSTAALFRHLLPPTDSTMSAQRDADEVSEALEEVGAVLGCVDAACASRTLLDASSWRYGRNRLHVAAASFISLEQRHVRSEDDDDHDDDADDSRRRRSSSSGKTTAEEEEEAEVDAFVFDTSSSVHARGRGRTRAHTSARAVGESSNVGSRAATVGLYHHESGLLYVAGGATYALETE</sequence>
<accession>A0A0M9FXB8</accession>
<feature type="compositionally biased region" description="Low complexity" evidence="1">
    <location>
        <begin position="450"/>
        <end position="464"/>
    </location>
</feature>
<dbReference type="GeneID" id="26906945"/>
<dbReference type="Proteomes" id="UP000037923">
    <property type="component" value="Unassembled WGS sequence"/>
</dbReference>